<accession>A0A517MAR7</accession>
<dbReference type="AlphaFoldDB" id="A0A517MAR7"/>
<keyword evidence="2" id="KW-1185">Reference proteome</keyword>
<reference evidence="1 2" key="1">
    <citation type="submission" date="2019-02" db="EMBL/GenBank/DDBJ databases">
        <title>Deep-cultivation of Planctomycetes and their phenomic and genomic characterization uncovers novel biology.</title>
        <authorList>
            <person name="Wiegand S."/>
            <person name="Jogler M."/>
            <person name="Boedeker C."/>
            <person name="Pinto D."/>
            <person name="Vollmers J."/>
            <person name="Rivas-Marin E."/>
            <person name="Kohn T."/>
            <person name="Peeters S.H."/>
            <person name="Heuer A."/>
            <person name="Rast P."/>
            <person name="Oberbeckmann S."/>
            <person name="Bunk B."/>
            <person name="Jeske O."/>
            <person name="Meyerdierks A."/>
            <person name="Storesund J.E."/>
            <person name="Kallscheuer N."/>
            <person name="Luecker S."/>
            <person name="Lage O.M."/>
            <person name="Pohl T."/>
            <person name="Merkel B.J."/>
            <person name="Hornburger P."/>
            <person name="Mueller R.-W."/>
            <person name="Bruemmer F."/>
            <person name="Labrenz M."/>
            <person name="Spormann A.M."/>
            <person name="Op den Camp H."/>
            <person name="Overmann J."/>
            <person name="Amann R."/>
            <person name="Jetten M.S.M."/>
            <person name="Mascher T."/>
            <person name="Medema M.H."/>
            <person name="Devos D.P."/>
            <person name="Kaster A.-K."/>
            <person name="Ovreas L."/>
            <person name="Rohde M."/>
            <person name="Galperin M.Y."/>
            <person name="Jogler C."/>
        </authorList>
    </citation>
    <scope>NUCLEOTIDE SEQUENCE [LARGE SCALE GENOMIC DNA]</scope>
    <source>
        <strain evidence="1 2">FF011L</strain>
    </source>
</reference>
<evidence type="ECO:0000313" key="2">
    <source>
        <dbReference type="Proteomes" id="UP000320672"/>
    </source>
</evidence>
<organism evidence="1 2">
    <name type="scientific">Roseimaritima multifibrata</name>
    <dbReference type="NCBI Taxonomy" id="1930274"/>
    <lineage>
        <taxon>Bacteria</taxon>
        <taxon>Pseudomonadati</taxon>
        <taxon>Planctomycetota</taxon>
        <taxon>Planctomycetia</taxon>
        <taxon>Pirellulales</taxon>
        <taxon>Pirellulaceae</taxon>
        <taxon>Roseimaritima</taxon>
    </lineage>
</organism>
<dbReference type="EMBL" id="CP036262">
    <property type="protein sequence ID" value="QDS91951.1"/>
    <property type="molecule type" value="Genomic_DNA"/>
</dbReference>
<evidence type="ECO:0000313" key="1">
    <source>
        <dbReference type="EMBL" id="QDS91951.1"/>
    </source>
</evidence>
<dbReference type="KEGG" id="rml:FF011L_06870"/>
<sequence length="69" mass="8187">MLLLLRRRNASEVGQLKFTVDLRTGTPFPWFRILRQACHTSGFAFSAKTEEVAKTIVRWRCSLHWFEFQ</sequence>
<name>A0A517MAR7_9BACT</name>
<dbReference type="Proteomes" id="UP000320672">
    <property type="component" value="Chromosome"/>
</dbReference>
<protein>
    <submittedName>
        <fullName evidence="1">Uncharacterized protein</fullName>
    </submittedName>
</protein>
<proteinExistence type="predicted"/>
<gene>
    <name evidence="1" type="ORF">FF011L_06870</name>
</gene>